<keyword evidence="4" id="KW-1185">Reference proteome</keyword>
<dbReference type="InterPro" id="IPR036638">
    <property type="entry name" value="HLH_DNA-bd_sf"/>
</dbReference>
<accession>A0A0D1Z5J1</accession>
<name>A0A0D1Z5J1_9EURO</name>
<dbReference type="CDD" id="cd11392">
    <property type="entry name" value="bHLH_ScPHO4_like"/>
    <property type="match status" value="1"/>
</dbReference>
<feature type="domain" description="BHLH" evidence="2">
    <location>
        <begin position="529"/>
        <end position="609"/>
    </location>
</feature>
<organism evidence="3 4">
    <name type="scientific">Cladophialophora immunda</name>
    <dbReference type="NCBI Taxonomy" id="569365"/>
    <lineage>
        <taxon>Eukaryota</taxon>
        <taxon>Fungi</taxon>
        <taxon>Dikarya</taxon>
        <taxon>Ascomycota</taxon>
        <taxon>Pezizomycotina</taxon>
        <taxon>Eurotiomycetes</taxon>
        <taxon>Chaetothyriomycetidae</taxon>
        <taxon>Chaetothyriales</taxon>
        <taxon>Herpotrichiellaceae</taxon>
        <taxon>Cladophialophora</taxon>
    </lineage>
</organism>
<feature type="compositionally biased region" description="Polar residues" evidence="1">
    <location>
        <begin position="404"/>
        <end position="420"/>
    </location>
</feature>
<dbReference type="VEuPathDB" id="FungiDB:PV07_11122"/>
<reference evidence="3 4" key="1">
    <citation type="submission" date="2015-01" db="EMBL/GenBank/DDBJ databases">
        <title>The Genome Sequence of Cladophialophora immunda CBS83496.</title>
        <authorList>
            <consortium name="The Broad Institute Genomics Platform"/>
            <person name="Cuomo C."/>
            <person name="de Hoog S."/>
            <person name="Gorbushina A."/>
            <person name="Stielow B."/>
            <person name="Teixiera M."/>
            <person name="Abouelleil A."/>
            <person name="Chapman S.B."/>
            <person name="Priest M."/>
            <person name="Young S.K."/>
            <person name="Wortman J."/>
            <person name="Nusbaum C."/>
            <person name="Birren B."/>
        </authorList>
    </citation>
    <scope>NUCLEOTIDE SEQUENCE [LARGE SCALE GENOMIC DNA]</scope>
    <source>
        <strain evidence="3 4">CBS 83496</strain>
    </source>
</reference>
<dbReference type="EMBL" id="KN847046">
    <property type="protein sequence ID" value="KIW22871.1"/>
    <property type="molecule type" value="Genomic_DNA"/>
</dbReference>
<sequence length="645" mass="68470">MTQQDREQNVVWAQDMQDDGMVPGVGDEDFTKFLDLDNDFQHYAPTNSGHSGLDTPMGRLGFGNNAADLGYSGAEQMGVHVTSTSDPVGYRNQMSTNQQYSQYSQYQQIQMPPQYHVPPTPVSVEMHPGKYVQQMGNNGQILFDHQQVSFTPLVSPAQTPMDGGFAMSDYGLADEFFSPLTSPAIEAQAAFSSTGTTASPVDLNDLSAAGKPVAAGTKRPRRKGSNSARTPARSVKQSPAMKPQPRRRNPSLTSLPMDKIRNMLPQGTLGSTLHPSAPNSAVLQGSDDSVSPEPLSEAAMRPPPVPHPGKSPQSAIAAQNAHSANPVTPATLMRMPSNQSMTMKQMEHHGPVQGADEPMEDIMLPAAAASSTMSQGLQIIDTGKTAVSGENTPTLGAKSAKISAASTPRSALTRATSQETFAKPGKVESRGGGRASKKRQSTSSATISPALRPKISPSISPLAPAAGKSHLGRGQVRGKLTVLGPGMSHLSAETSALYLASKSNYQNILEGTHLPGVSYPETLAENLTSKRTSHKIAEQGRRNRINLALKEIEALLPASILMASNKKDRPPKDENEDGETSATSKPSAPGQGASKASTVEMAIVYIKSLQSELKETQERLEAAEKKAAEASNRESSTECQGTLEA</sequence>
<feature type="region of interest" description="Disordered" evidence="1">
    <location>
        <begin position="614"/>
        <end position="645"/>
    </location>
</feature>
<dbReference type="OrthoDB" id="5344169at2759"/>
<dbReference type="InterPro" id="IPR011598">
    <property type="entry name" value="bHLH_dom"/>
</dbReference>
<evidence type="ECO:0000256" key="1">
    <source>
        <dbReference type="SAM" id="MobiDB-lite"/>
    </source>
</evidence>
<dbReference type="RefSeq" id="XP_016243087.1">
    <property type="nucleotide sequence ID" value="XM_016398525.1"/>
</dbReference>
<proteinExistence type="predicted"/>
<dbReference type="Pfam" id="PF00010">
    <property type="entry name" value="HLH"/>
    <property type="match status" value="1"/>
</dbReference>
<dbReference type="SMART" id="SM00353">
    <property type="entry name" value="HLH"/>
    <property type="match status" value="1"/>
</dbReference>
<feature type="region of interest" description="Disordered" evidence="1">
    <location>
        <begin position="195"/>
        <end position="323"/>
    </location>
</feature>
<dbReference type="PROSITE" id="PS50888">
    <property type="entry name" value="BHLH"/>
    <property type="match status" value="1"/>
</dbReference>
<feature type="compositionally biased region" description="Basic and acidic residues" evidence="1">
    <location>
        <begin position="614"/>
        <end position="636"/>
    </location>
</feature>
<dbReference type="GO" id="GO:0046983">
    <property type="term" value="F:protein dimerization activity"/>
    <property type="evidence" value="ECO:0007669"/>
    <property type="project" value="InterPro"/>
</dbReference>
<protein>
    <recommendedName>
        <fullName evidence="2">BHLH domain-containing protein</fullName>
    </recommendedName>
</protein>
<dbReference type="SUPFAM" id="SSF47459">
    <property type="entry name" value="HLH, helix-loop-helix DNA-binding domain"/>
    <property type="match status" value="1"/>
</dbReference>
<evidence type="ECO:0000313" key="3">
    <source>
        <dbReference type="EMBL" id="KIW22871.1"/>
    </source>
</evidence>
<dbReference type="HOGENOM" id="CLU_015973_0_0_1"/>
<feature type="compositionally biased region" description="Polar residues" evidence="1">
    <location>
        <begin position="268"/>
        <end position="289"/>
    </location>
</feature>
<feature type="region of interest" description="Disordered" evidence="1">
    <location>
        <begin position="385"/>
        <end position="473"/>
    </location>
</feature>
<evidence type="ECO:0000259" key="2">
    <source>
        <dbReference type="PROSITE" id="PS50888"/>
    </source>
</evidence>
<dbReference type="Proteomes" id="UP000054466">
    <property type="component" value="Unassembled WGS sequence"/>
</dbReference>
<evidence type="ECO:0000313" key="4">
    <source>
        <dbReference type="Proteomes" id="UP000054466"/>
    </source>
</evidence>
<dbReference type="GeneID" id="27350316"/>
<feature type="compositionally biased region" description="Polar residues" evidence="1">
    <location>
        <begin position="311"/>
        <end position="323"/>
    </location>
</feature>
<dbReference type="Gene3D" id="4.10.280.10">
    <property type="entry name" value="Helix-loop-helix DNA-binding domain"/>
    <property type="match status" value="1"/>
</dbReference>
<gene>
    <name evidence="3" type="ORF">PV07_11122</name>
</gene>
<dbReference type="AlphaFoldDB" id="A0A0D1Z5J1"/>
<feature type="region of interest" description="Disordered" evidence="1">
    <location>
        <begin position="562"/>
        <end position="596"/>
    </location>
</feature>
<dbReference type="STRING" id="569365.A0A0D1Z5J1"/>